<dbReference type="EMBL" id="JAJFAT010000009">
    <property type="protein sequence ID" value="MCC3145228.1"/>
    <property type="molecule type" value="Genomic_DNA"/>
</dbReference>
<proteinExistence type="predicted"/>
<dbReference type="AlphaFoldDB" id="A0AAW4X097"/>
<evidence type="ECO:0000313" key="1">
    <source>
        <dbReference type="EMBL" id="MCC3145228.1"/>
    </source>
</evidence>
<keyword evidence="2" id="KW-1185">Reference proteome</keyword>
<dbReference type="Pfam" id="PF10719">
    <property type="entry name" value="ComFB"/>
    <property type="match status" value="1"/>
</dbReference>
<gene>
    <name evidence="1" type="ORF">LJ207_07815</name>
</gene>
<dbReference type="InterPro" id="IPR019657">
    <property type="entry name" value="ComFB"/>
</dbReference>
<organism evidence="1 2">
    <name type="scientific">Halanaerobium polyolivorans</name>
    <dbReference type="NCBI Taxonomy" id="2886943"/>
    <lineage>
        <taxon>Bacteria</taxon>
        <taxon>Bacillati</taxon>
        <taxon>Bacillota</taxon>
        <taxon>Clostridia</taxon>
        <taxon>Halanaerobiales</taxon>
        <taxon>Halanaerobiaceae</taxon>
        <taxon>Halanaerobium</taxon>
    </lineage>
</organism>
<dbReference type="RefSeq" id="WP_229345815.1">
    <property type="nucleotide sequence ID" value="NZ_JAJFAT010000009.1"/>
</dbReference>
<sequence length="101" mass="11623">MLDEKKIRQLKSRLNNHTEEIVLQTLKELLKREEFSHISDSEAALLDVATYALNRLPPKYIATEKGEVYTKTEELEQQHSVDILSVVTKAIKVVSEDESKK</sequence>
<name>A0AAW4X097_9FIRM</name>
<protein>
    <submittedName>
        <fullName evidence="1">Late competence development ComFB family protein</fullName>
    </submittedName>
</protein>
<dbReference type="Proteomes" id="UP001199296">
    <property type="component" value="Unassembled WGS sequence"/>
</dbReference>
<accession>A0AAW4X097</accession>
<comment type="caution">
    <text evidence="1">The sequence shown here is derived from an EMBL/GenBank/DDBJ whole genome shotgun (WGS) entry which is preliminary data.</text>
</comment>
<reference evidence="1 2" key="1">
    <citation type="submission" date="2021-10" db="EMBL/GenBank/DDBJ databases">
        <authorList>
            <person name="Grouzdev D.S."/>
            <person name="Pantiukh K.S."/>
            <person name="Krutkina M.S."/>
        </authorList>
    </citation>
    <scope>NUCLEOTIDE SEQUENCE [LARGE SCALE GENOMIC DNA]</scope>
    <source>
        <strain evidence="1 2">Z-7514</strain>
    </source>
</reference>
<evidence type="ECO:0000313" key="2">
    <source>
        <dbReference type="Proteomes" id="UP001199296"/>
    </source>
</evidence>